<keyword evidence="2" id="KW-0812">Transmembrane</keyword>
<comment type="caution">
    <text evidence="3">The sequence shown here is derived from an EMBL/GenBank/DDBJ whole genome shotgun (WGS) entry which is preliminary data.</text>
</comment>
<keyword evidence="2" id="KW-0472">Membrane</keyword>
<dbReference type="AlphaFoldDB" id="A0A5B7HI75"/>
<keyword evidence="4" id="KW-1185">Reference proteome</keyword>
<gene>
    <name evidence="3" type="ORF">E2C01_063656</name>
</gene>
<evidence type="ECO:0000313" key="3">
    <source>
        <dbReference type="EMBL" id="MPC69429.1"/>
    </source>
</evidence>
<proteinExistence type="predicted"/>
<evidence type="ECO:0000256" key="2">
    <source>
        <dbReference type="SAM" id="Phobius"/>
    </source>
</evidence>
<evidence type="ECO:0000313" key="4">
    <source>
        <dbReference type="Proteomes" id="UP000324222"/>
    </source>
</evidence>
<name>A0A5B7HI75_PORTR</name>
<dbReference type="Proteomes" id="UP000324222">
    <property type="component" value="Unassembled WGS sequence"/>
</dbReference>
<sequence length="166" mass="17773">MSRLNGSLDRRAIVGRSATLGRTPAPMGRYPPPTLGCSYQDLRRSREYLDIKHGPMEPLQSFDSMSVGAGMLSGSLDDFPTPPTSTLERRRNGGVVTGCSVHGGGTLSRPGSRRGSRYDLAEEPRGGCCGRSCCTLTFSILACLLILSGVIVALYFFIKRTSPGSL</sequence>
<protein>
    <submittedName>
        <fullName evidence="3">Uncharacterized protein</fullName>
    </submittedName>
</protein>
<evidence type="ECO:0000256" key="1">
    <source>
        <dbReference type="SAM" id="MobiDB-lite"/>
    </source>
</evidence>
<accession>A0A5B7HI75</accession>
<organism evidence="3 4">
    <name type="scientific">Portunus trituberculatus</name>
    <name type="common">Swimming crab</name>
    <name type="synonym">Neptunus trituberculatus</name>
    <dbReference type="NCBI Taxonomy" id="210409"/>
    <lineage>
        <taxon>Eukaryota</taxon>
        <taxon>Metazoa</taxon>
        <taxon>Ecdysozoa</taxon>
        <taxon>Arthropoda</taxon>
        <taxon>Crustacea</taxon>
        <taxon>Multicrustacea</taxon>
        <taxon>Malacostraca</taxon>
        <taxon>Eumalacostraca</taxon>
        <taxon>Eucarida</taxon>
        <taxon>Decapoda</taxon>
        <taxon>Pleocyemata</taxon>
        <taxon>Brachyura</taxon>
        <taxon>Eubrachyura</taxon>
        <taxon>Portunoidea</taxon>
        <taxon>Portunidae</taxon>
        <taxon>Portuninae</taxon>
        <taxon>Portunus</taxon>
    </lineage>
</organism>
<feature type="transmembrane region" description="Helical" evidence="2">
    <location>
        <begin position="136"/>
        <end position="158"/>
    </location>
</feature>
<dbReference type="OrthoDB" id="88467at2759"/>
<dbReference type="EMBL" id="VSRR010029406">
    <property type="protein sequence ID" value="MPC69429.1"/>
    <property type="molecule type" value="Genomic_DNA"/>
</dbReference>
<reference evidence="3 4" key="1">
    <citation type="submission" date="2019-05" db="EMBL/GenBank/DDBJ databases">
        <title>Another draft genome of Portunus trituberculatus and its Hox gene families provides insights of decapod evolution.</title>
        <authorList>
            <person name="Jeong J.-H."/>
            <person name="Song I."/>
            <person name="Kim S."/>
            <person name="Choi T."/>
            <person name="Kim D."/>
            <person name="Ryu S."/>
            <person name="Kim W."/>
        </authorList>
    </citation>
    <scope>NUCLEOTIDE SEQUENCE [LARGE SCALE GENOMIC DNA]</scope>
    <source>
        <tissue evidence="3">Muscle</tissue>
    </source>
</reference>
<keyword evidence="2" id="KW-1133">Transmembrane helix</keyword>
<feature type="region of interest" description="Disordered" evidence="1">
    <location>
        <begin position="15"/>
        <end position="34"/>
    </location>
</feature>